<sequence>MDKRLINYNTKGRDQNTELAFLKSALTFQNPFNTTEQVLEWVQERNRQVHVNIERIPFDKMRNWSLDEKKEKLLHSSGSFFSIEGINVKTNWGLVPDWDQPIINQPEIGFLGIITKEVSGILYFLLQAKIEPGNVNNVQLSPTLQATKSNYTKVHKGKAPAYLEYFTNRTRSVVLLDQLQSEQGARFLKKRNRNIIIKINEEIEILDDFCWLTLGQIKDLMRFDNVVNMDTRTVVSGISFGNHSDETVNFFNLINDGVSGVGAQFLASDLNSEVSLYSFDEIIHWFTDLKVKYDLNIKSIPLNAVRDWLIEDNCIRHVDNKFFSVIGVHVEISSREVTNWDQPLVAPVQEGICAFIVKEIDGILHFLVQAKLESGNFDILEMAPTLQCLTGSYHNENSLQTLPYLDYVLNASSEEIIFDTLQSEEGGRFYREQNRNMVLLVGKNFSQEVPENYIWMTLNQLKIFIKFNNYLNIQARSLISAISYN</sequence>
<accession>A0ABS1BXU6</accession>
<feature type="domain" description="dTDP-4-dehydro-6-deoxy-alpha-D-glucopyranose 2,3-dehydratase" evidence="1">
    <location>
        <begin position="281"/>
        <end position="481"/>
    </location>
</feature>
<proteinExistence type="predicted"/>
<name>A0ABS1BXU6_9BACT</name>
<dbReference type="Gene3D" id="3.90.79.40">
    <property type="entry name" value="EvaA sugar 2,3-dehydratase subunit"/>
    <property type="match status" value="2"/>
</dbReference>
<evidence type="ECO:0000313" key="2">
    <source>
        <dbReference type="EMBL" id="MBK0401722.1"/>
    </source>
</evidence>
<gene>
    <name evidence="2" type="ORF">I5M27_01920</name>
</gene>
<reference evidence="2 3" key="1">
    <citation type="submission" date="2020-12" db="EMBL/GenBank/DDBJ databases">
        <title>Bacterial novel species Adhaeribacter sp. BT258 isolated from soil.</title>
        <authorList>
            <person name="Jung H.-Y."/>
        </authorList>
    </citation>
    <scope>NUCLEOTIDE SEQUENCE [LARGE SCALE GENOMIC DNA]</scope>
    <source>
        <strain evidence="2 3">BT258</strain>
    </source>
</reference>
<comment type="caution">
    <text evidence="2">The sequence shown here is derived from an EMBL/GenBank/DDBJ whole genome shotgun (WGS) entry which is preliminary data.</text>
</comment>
<dbReference type="Proteomes" id="UP000644147">
    <property type="component" value="Unassembled WGS sequence"/>
</dbReference>
<protein>
    <submittedName>
        <fullName evidence="2">NDP-hexose 2,3-dehydratase family protein</fullName>
    </submittedName>
</protein>
<dbReference type="InterPro" id="IPR005212">
    <property type="entry name" value="EvaA-like"/>
</dbReference>
<dbReference type="RefSeq" id="WP_200504338.1">
    <property type="nucleotide sequence ID" value="NZ_JAEHFX010000001.1"/>
</dbReference>
<keyword evidence="3" id="KW-1185">Reference proteome</keyword>
<evidence type="ECO:0000259" key="1">
    <source>
        <dbReference type="Pfam" id="PF03559"/>
    </source>
</evidence>
<organism evidence="2 3">
    <name type="scientific">Adhaeribacter terrigena</name>
    <dbReference type="NCBI Taxonomy" id="2793070"/>
    <lineage>
        <taxon>Bacteria</taxon>
        <taxon>Pseudomonadati</taxon>
        <taxon>Bacteroidota</taxon>
        <taxon>Cytophagia</taxon>
        <taxon>Cytophagales</taxon>
        <taxon>Hymenobacteraceae</taxon>
        <taxon>Adhaeribacter</taxon>
    </lineage>
</organism>
<dbReference type="Pfam" id="PF03559">
    <property type="entry name" value="Hexose_dehydrat"/>
    <property type="match status" value="2"/>
</dbReference>
<dbReference type="EMBL" id="JAEHFX010000001">
    <property type="protein sequence ID" value="MBK0401722.1"/>
    <property type="molecule type" value="Genomic_DNA"/>
</dbReference>
<feature type="domain" description="dTDP-4-dehydro-6-deoxy-alpha-D-glucopyranose 2,3-dehydratase" evidence="1">
    <location>
        <begin position="35"/>
        <end position="237"/>
    </location>
</feature>
<evidence type="ECO:0000313" key="3">
    <source>
        <dbReference type="Proteomes" id="UP000644147"/>
    </source>
</evidence>
<dbReference type="InterPro" id="IPR038153">
    <property type="entry name" value="EvaA-like_sf"/>
</dbReference>